<keyword evidence="3" id="KW-1185">Reference proteome</keyword>
<proteinExistence type="predicted"/>
<dbReference type="OrthoDB" id="10411966at2759"/>
<evidence type="ECO:0000256" key="1">
    <source>
        <dbReference type="SAM" id="MobiDB-lite"/>
    </source>
</evidence>
<gene>
    <name evidence="2" type="ORF">TrST_g3750</name>
</gene>
<dbReference type="AlphaFoldDB" id="A0A9W7BEM7"/>
<name>A0A9W7BEM7_9STRA</name>
<evidence type="ECO:0000313" key="2">
    <source>
        <dbReference type="EMBL" id="GMH86535.1"/>
    </source>
</evidence>
<reference evidence="3" key="1">
    <citation type="journal article" date="2023" name="Commun. Biol.">
        <title>Genome analysis of Parmales, the sister group of diatoms, reveals the evolutionary specialization of diatoms from phago-mixotrophs to photoautotrophs.</title>
        <authorList>
            <person name="Ban H."/>
            <person name="Sato S."/>
            <person name="Yoshikawa S."/>
            <person name="Yamada K."/>
            <person name="Nakamura Y."/>
            <person name="Ichinomiya M."/>
            <person name="Sato N."/>
            <person name="Blanc-Mathieu R."/>
            <person name="Endo H."/>
            <person name="Kuwata A."/>
            <person name="Ogata H."/>
        </authorList>
    </citation>
    <scope>NUCLEOTIDE SEQUENCE [LARGE SCALE GENOMIC DNA]</scope>
    <source>
        <strain evidence="3">NIES 3701</strain>
    </source>
</reference>
<organism evidence="2 3">
    <name type="scientific">Triparma strigata</name>
    <dbReference type="NCBI Taxonomy" id="1606541"/>
    <lineage>
        <taxon>Eukaryota</taxon>
        <taxon>Sar</taxon>
        <taxon>Stramenopiles</taxon>
        <taxon>Ochrophyta</taxon>
        <taxon>Bolidophyceae</taxon>
        <taxon>Parmales</taxon>
        <taxon>Triparmaceae</taxon>
        <taxon>Triparma</taxon>
    </lineage>
</organism>
<dbReference type="Proteomes" id="UP001165085">
    <property type="component" value="Unassembled WGS sequence"/>
</dbReference>
<protein>
    <submittedName>
        <fullName evidence="2">Uncharacterized protein</fullName>
    </submittedName>
</protein>
<evidence type="ECO:0000313" key="3">
    <source>
        <dbReference type="Proteomes" id="UP001165085"/>
    </source>
</evidence>
<feature type="region of interest" description="Disordered" evidence="1">
    <location>
        <begin position="219"/>
        <end position="268"/>
    </location>
</feature>
<accession>A0A9W7BEM7</accession>
<comment type="caution">
    <text evidence="2">The sequence shown here is derived from an EMBL/GenBank/DDBJ whole genome shotgun (WGS) entry which is preliminary data.</text>
</comment>
<sequence length="268" mass="30196">MGTDRGREMSWQPRGSELDNFRGGLSVGFSEKEEIQVEKRSHSPSSAVMRAAKQGLEAVRTSLIDRAWASGVQGRKRLEAGFTLEVVRKISQIKKVHGEADFDAAYSLVLWVVQEWPCDPPLSTVPVNPAKLGQDCAEMLYNYQPGVDETHPENSAYLLPSWLRPMVESLDVIEKRGAKCSHRLEVGGKMHDLEEHERQKIREEGGAHGRNIWEGINDEIEKQEEEDRVKRATFAPDDFDSEVLEGVLDEGEFSEGSEGEGEEEDQFR</sequence>
<dbReference type="EMBL" id="BRXY01000316">
    <property type="protein sequence ID" value="GMH86535.1"/>
    <property type="molecule type" value="Genomic_DNA"/>
</dbReference>
<feature type="region of interest" description="Disordered" evidence="1">
    <location>
        <begin position="1"/>
        <end position="23"/>
    </location>
</feature>
<feature type="compositionally biased region" description="Acidic residues" evidence="1">
    <location>
        <begin position="237"/>
        <end position="268"/>
    </location>
</feature>